<proteinExistence type="predicted"/>
<accession>A0ABS1ZG25</accession>
<sequence>MSKIHVMSVVGSAVPAPLRADGLLACWYVVIDGVPVSGPFTSRAAAQVKATCETDKTAPHCTRH</sequence>
<comment type="caution">
    <text evidence="1">The sequence shown here is derived from an EMBL/GenBank/DDBJ whole genome shotgun (WGS) entry which is preliminary data.</text>
</comment>
<dbReference type="EMBL" id="JAAEBW010000003">
    <property type="protein sequence ID" value="MBM1194991.1"/>
    <property type="molecule type" value="Genomic_DNA"/>
</dbReference>
<keyword evidence="2" id="KW-1185">Reference proteome</keyword>
<gene>
    <name evidence="1" type="ORF">GYN02_07335</name>
</gene>
<name>A0ABS1ZG25_9PSED</name>
<protein>
    <recommendedName>
        <fullName evidence="3">Filamentous hemagglutinin</fullName>
    </recommendedName>
</protein>
<evidence type="ECO:0000313" key="1">
    <source>
        <dbReference type="EMBL" id="MBM1194991.1"/>
    </source>
</evidence>
<reference evidence="1 2" key="1">
    <citation type="submission" date="2020-01" db="EMBL/GenBank/DDBJ databases">
        <title>Comparative genomics of meat spoilage bacteria.</title>
        <authorList>
            <person name="Hilgarth M."/>
            <person name="Vogel R.F."/>
        </authorList>
    </citation>
    <scope>NUCLEOTIDE SEQUENCE [LARGE SCALE GENOMIC DNA]</scope>
    <source>
        <strain evidence="1 2">TMW2.2077</strain>
    </source>
</reference>
<dbReference type="Proteomes" id="UP000809529">
    <property type="component" value="Unassembled WGS sequence"/>
</dbReference>
<dbReference type="RefSeq" id="WP_082149389.1">
    <property type="nucleotide sequence ID" value="NZ_JAAEBV010000003.1"/>
</dbReference>
<organism evidence="1 2">
    <name type="scientific">Pseudomonas weihenstephanensis</name>
    <dbReference type="NCBI Taxonomy" id="1608994"/>
    <lineage>
        <taxon>Bacteria</taxon>
        <taxon>Pseudomonadati</taxon>
        <taxon>Pseudomonadota</taxon>
        <taxon>Gammaproteobacteria</taxon>
        <taxon>Pseudomonadales</taxon>
        <taxon>Pseudomonadaceae</taxon>
        <taxon>Pseudomonas</taxon>
    </lineage>
</organism>
<evidence type="ECO:0008006" key="3">
    <source>
        <dbReference type="Google" id="ProtNLM"/>
    </source>
</evidence>
<evidence type="ECO:0000313" key="2">
    <source>
        <dbReference type="Proteomes" id="UP000809529"/>
    </source>
</evidence>